<evidence type="ECO:0000256" key="1">
    <source>
        <dbReference type="SAM" id="MobiDB-lite"/>
    </source>
</evidence>
<proteinExistence type="predicted"/>
<evidence type="ECO:0000313" key="3">
    <source>
        <dbReference type="Proteomes" id="UP000428333"/>
    </source>
</evidence>
<feature type="region of interest" description="Disordered" evidence="1">
    <location>
        <begin position="122"/>
        <end position="152"/>
    </location>
</feature>
<keyword evidence="3" id="KW-1185">Reference proteome</keyword>
<evidence type="ECO:0000313" key="2">
    <source>
        <dbReference type="EMBL" id="KAE9457919.1"/>
    </source>
</evidence>
<sequence>MKKILNSKGKVHPSPPPAAADHRLSFLPATILTLAAALSPEDQEVLAYLISCSGSSTNFSGHHNASAVAGGGSSGGDHSPEFHCNCFRCYMSYWVKWDASPNRQVIHQILDEYEDGLLDKKKKTKGKKERRKRVVETGNESKCDSGNSGELGSVEASGIADVEVVSGEDCEVGGEKGAVVDEAAMVSPYLAELKSLIGTSTAVGLRVRYFDSIPECLKEFLADPEVCFIGVLKKNFGSGCGLEEIPAIVGVSLPEYPGSDYELDFEAKFYTGDEIERIVYDVYGAHLIGTELLGLL</sequence>
<accession>A0A6A4LR93</accession>
<gene>
    <name evidence="2" type="ORF">C3L33_10181</name>
</gene>
<feature type="compositionally biased region" description="Basic residues" evidence="1">
    <location>
        <begin position="122"/>
        <end position="133"/>
    </location>
</feature>
<name>A0A6A4LR93_9ERIC</name>
<dbReference type="Proteomes" id="UP000428333">
    <property type="component" value="Linkage Group LG06"/>
</dbReference>
<dbReference type="AlphaFoldDB" id="A0A6A4LR93"/>
<dbReference type="EMBL" id="QEFC01001455">
    <property type="protein sequence ID" value="KAE9457919.1"/>
    <property type="molecule type" value="Genomic_DNA"/>
</dbReference>
<dbReference type="PANTHER" id="PTHR31903">
    <property type="entry name" value="F12F1.11-RELATED"/>
    <property type="match status" value="1"/>
</dbReference>
<reference evidence="2 3" key="1">
    <citation type="journal article" date="2019" name="Genome Biol. Evol.">
        <title>The Rhododendron genome and chromosomal organization provide insight into shared whole-genome duplications across the heath family (Ericaceae).</title>
        <authorList>
            <person name="Soza V.L."/>
            <person name="Lindsley D."/>
            <person name="Waalkes A."/>
            <person name="Ramage E."/>
            <person name="Patwardhan R.P."/>
            <person name="Burton J.N."/>
            <person name="Adey A."/>
            <person name="Kumar A."/>
            <person name="Qiu R."/>
            <person name="Shendure J."/>
            <person name="Hall B."/>
        </authorList>
    </citation>
    <scope>NUCLEOTIDE SEQUENCE [LARGE SCALE GENOMIC DNA]</scope>
    <source>
        <strain evidence="2">RSF 1966-606</strain>
    </source>
</reference>
<comment type="caution">
    <text evidence="2">The sequence shown here is derived from an EMBL/GenBank/DDBJ whole genome shotgun (WGS) entry which is preliminary data.</text>
</comment>
<organism evidence="2 3">
    <name type="scientific">Rhododendron williamsianum</name>
    <dbReference type="NCBI Taxonomy" id="262921"/>
    <lineage>
        <taxon>Eukaryota</taxon>
        <taxon>Viridiplantae</taxon>
        <taxon>Streptophyta</taxon>
        <taxon>Embryophyta</taxon>
        <taxon>Tracheophyta</taxon>
        <taxon>Spermatophyta</taxon>
        <taxon>Magnoliopsida</taxon>
        <taxon>eudicotyledons</taxon>
        <taxon>Gunneridae</taxon>
        <taxon>Pentapetalae</taxon>
        <taxon>asterids</taxon>
        <taxon>Ericales</taxon>
        <taxon>Ericaceae</taxon>
        <taxon>Ericoideae</taxon>
        <taxon>Rhodoreae</taxon>
        <taxon>Rhododendron</taxon>
    </lineage>
</organism>
<feature type="non-terminal residue" evidence="2">
    <location>
        <position position="1"/>
    </location>
</feature>
<dbReference type="PANTHER" id="PTHR31903:SF6">
    <property type="entry name" value="F12F1.11-RELATED"/>
    <property type="match status" value="1"/>
</dbReference>
<protein>
    <submittedName>
        <fullName evidence="2">Uncharacterized protein</fullName>
    </submittedName>
</protein>
<dbReference type="OrthoDB" id="1937859at2759"/>